<accession>A0ABS5PR12</accession>
<gene>
    <name evidence="2" type="ORF">KHM83_13040</name>
</gene>
<dbReference type="PANTHER" id="PTHR47738">
    <property type="entry name" value="PTS SYSTEM FRUCTOSE-LIKE EIIA COMPONENT-RELATED"/>
    <property type="match status" value="1"/>
</dbReference>
<dbReference type="SUPFAM" id="SSF55804">
    <property type="entry name" value="Phoshotransferase/anion transport protein"/>
    <property type="match status" value="1"/>
</dbReference>
<organism evidence="2 3">
    <name type="scientific">Fusibacter paucivorans</name>
    <dbReference type="NCBI Taxonomy" id="76009"/>
    <lineage>
        <taxon>Bacteria</taxon>
        <taxon>Bacillati</taxon>
        <taxon>Bacillota</taxon>
        <taxon>Clostridia</taxon>
        <taxon>Eubacteriales</taxon>
        <taxon>Eubacteriales Family XII. Incertae Sedis</taxon>
        <taxon>Fusibacter</taxon>
    </lineage>
</organism>
<dbReference type="InterPro" id="IPR016152">
    <property type="entry name" value="PTrfase/Anion_transptr"/>
</dbReference>
<keyword evidence="2" id="KW-0813">Transport</keyword>
<dbReference type="EMBL" id="JAHBCL010000022">
    <property type="protein sequence ID" value="MBS7527604.1"/>
    <property type="molecule type" value="Genomic_DNA"/>
</dbReference>
<name>A0ABS5PR12_9FIRM</name>
<evidence type="ECO:0000259" key="1">
    <source>
        <dbReference type="PROSITE" id="PS51094"/>
    </source>
</evidence>
<evidence type="ECO:0000313" key="3">
    <source>
        <dbReference type="Proteomes" id="UP000746471"/>
    </source>
</evidence>
<dbReference type="PANTHER" id="PTHR47738:SF3">
    <property type="entry name" value="PHOSPHOTRANSFERASE SYSTEM MANNITOL_FRUCTOSE-SPECIFIC IIA DOMAIN CONTAINING PROTEIN"/>
    <property type="match status" value="1"/>
</dbReference>
<dbReference type="RefSeq" id="WP_213237466.1">
    <property type="nucleotide sequence ID" value="NZ_JAHBCL010000022.1"/>
</dbReference>
<keyword evidence="2" id="KW-0762">Sugar transport</keyword>
<dbReference type="CDD" id="cd00211">
    <property type="entry name" value="PTS_IIA_fru"/>
    <property type="match status" value="1"/>
</dbReference>
<sequence length="155" mass="16949">MQLGDLITENLILTEVNCVSKEEALKLLFDKLFNHGYVKDSFYQAILEREANYPTGLLLPKFNVAIPHVSPEYVNQSALAIAILKQPVPFHRMDDSDETVDVHVIFNIALADGGKQVEVLQAIMGLITNETLMAKVIAADSAAAVQKILSVGGEV</sequence>
<dbReference type="Proteomes" id="UP000746471">
    <property type="component" value="Unassembled WGS sequence"/>
</dbReference>
<reference evidence="2 3" key="1">
    <citation type="submission" date="2021-05" db="EMBL/GenBank/DDBJ databases">
        <title>Fusibacter ferrireducens sp. nov., an anaerobic, sulfur- and Fe-reducing bacterium isolated from the mangrove sediment.</title>
        <authorList>
            <person name="Qiu D."/>
        </authorList>
    </citation>
    <scope>NUCLEOTIDE SEQUENCE [LARGE SCALE GENOMIC DNA]</scope>
    <source>
        <strain evidence="2 3">DSM 12116</strain>
    </source>
</reference>
<comment type="caution">
    <text evidence="2">The sequence shown here is derived from an EMBL/GenBank/DDBJ whole genome shotgun (WGS) entry which is preliminary data.</text>
</comment>
<proteinExistence type="predicted"/>
<dbReference type="InterPro" id="IPR051541">
    <property type="entry name" value="PTS_SugarTrans_NitroReg"/>
</dbReference>
<evidence type="ECO:0000313" key="2">
    <source>
        <dbReference type="EMBL" id="MBS7527604.1"/>
    </source>
</evidence>
<dbReference type="PROSITE" id="PS51094">
    <property type="entry name" value="PTS_EIIA_TYPE_2"/>
    <property type="match status" value="1"/>
</dbReference>
<feature type="domain" description="PTS EIIA type-2" evidence="1">
    <location>
        <begin position="5"/>
        <end position="152"/>
    </location>
</feature>
<protein>
    <submittedName>
        <fullName evidence="2">PTS sugar transporter subunit IIA</fullName>
    </submittedName>
</protein>
<keyword evidence="3" id="KW-1185">Reference proteome</keyword>
<dbReference type="Pfam" id="PF00359">
    <property type="entry name" value="PTS_EIIA_2"/>
    <property type="match status" value="1"/>
</dbReference>
<dbReference type="InterPro" id="IPR002178">
    <property type="entry name" value="PTS_EIIA_type-2_dom"/>
</dbReference>
<dbReference type="Gene3D" id="3.40.930.10">
    <property type="entry name" value="Mannitol-specific EII, Chain A"/>
    <property type="match status" value="1"/>
</dbReference>